<organism evidence="1 2">
    <name type="scientific">Actinokineospora soli</name>
    <dbReference type="NCBI Taxonomy" id="1048753"/>
    <lineage>
        <taxon>Bacteria</taxon>
        <taxon>Bacillati</taxon>
        <taxon>Actinomycetota</taxon>
        <taxon>Actinomycetes</taxon>
        <taxon>Pseudonocardiales</taxon>
        <taxon>Pseudonocardiaceae</taxon>
        <taxon>Actinokineospora</taxon>
    </lineage>
</organism>
<dbReference type="Gene3D" id="3.40.190.10">
    <property type="entry name" value="Periplasmic binding protein-like II"/>
    <property type="match status" value="1"/>
</dbReference>
<gene>
    <name evidence="1" type="ORF">ACFQV2_24570</name>
</gene>
<sequence>MAYYYNAEAFTAAGLPTEPKAVGELVSTWDGYKSVAVKAKAAGKFACDDPGLLFYYETWSKGFGFYEESDKGLVPDIDNPLAKTAFDRAMDFQGGGLCANAQAYSNDWNSGLSRKSIIGFLQPPWVGGAGLQAAAKDQAGKWRVATATPDGFAAADGSMLMVPKTAADPELATKVAIWLTNANNQANGYVKNGLFPSTLDTYQAPEFTAAQPYYGGQPVASTLAAISKDAPRILKGADTDSINAIFQQAIRDAATNGQSASAAYTAAAEKANQQFGK</sequence>
<dbReference type="Proteomes" id="UP001596512">
    <property type="component" value="Unassembled WGS sequence"/>
</dbReference>
<accession>A0ABW2TQT0</accession>
<dbReference type="EMBL" id="JBHTEY010000004">
    <property type="protein sequence ID" value="MFC7616170.1"/>
    <property type="molecule type" value="Genomic_DNA"/>
</dbReference>
<dbReference type="SUPFAM" id="SSF53850">
    <property type="entry name" value="Periplasmic binding protein-like II"/>
    <property type="match status" value="1"/>
</dbReference>
<keyword evidence="2" id="KW-1185">Reference proteome</keyword>
<proteinExistence type="predicted"/>
<reference evidence="2" key="1">
    <citation type="journal article" date="2019" name="Int. J. Syst. Evol. Microbiol.">
        <title>The Global Catalogue of Microorganisms (GCM) 10K type strain sequencing project: providing services to taxonomists for standard genome sequencing and annotation.</title>
        <authorList>
            <consortium name="The Broad Institute Genomics Platform"/>
            <consortium name="The Broad Institute Genome Sequencing Center for Infectious Disease"/>
            <person name="Wu L."/>
            <person name="Ma J."/>
        </authorList>
    </citation>
    <scope>NUCLEOTIDE SEQUENCE [LARGE SCALE GENOMIC DNA]</scope>
    <source>
        <strain evidence="2">JCM 17695</strain>
    </source>
</reference>
<evidence type="ECO:0000313" key="1">
    <source>
        <dbReference type="EMBL" id="MFC7616170.1"/>
    </source>
</evidence>
<evidence type="ECO:0000313" key="2">
    <source>
        <dbReference type="Proteomes" id="UP001596512"/>
    </source>
</evidence>
<name>A0ABW2TQT0_9PSEU</name>
<comment type="caution">
    <text evidence="1">The sequence shown here is derived from an EMBL/GenBank/DDBJ whole genome shotgun (WGS) entry which is preliminary data.</text>
</comment>
<dbReference type="Pfam" id="PF13416">
    <property type="entry name" value="SBP_bac_8"/>
    <property type="match status" value="1"/>
</dbReference>
<dbReference type="InterPro" id="IPR006059">
    <property type="entry name" value="SBP"/>
</dbReference>
<protein>
    <submittedName>
        <fullName evidence="1">Extracellular solute-binding protein</fullName>
    </submittedName>
</protein>